<dbReference type="AlphaFoldDB" id="A0A7X0FD87"/>
<evidence type="ECO:0000313" key="2">
    <source>
        <dbReference type="EMBL" id="MBB6357214.1"/>
    </source>
</evidence>
<keyword evidence="3" id="KW-1185">Reference proteome</keyword>
<dbReference type="Pfam" id="PF20109">
    <property type="entry name" value="Trans_reg_dom"/>
    <property type="match status" value="1"/>
</dbReference>
<reference evidence="2 3" key="1">
    <citation type="submission" date="2020-08" db="EMBL/GenBank/DDBJ databases">
        <title>Genomic Encyclopedia of Type Strains, Phase IV (KMG-IV): sequencing the most valuable type-strain genomes for metagenomic binning, comparative biology and taxonomic classification.</title>
        <authorList>
            <person name="Goeker M."/>
        </authorList>
    </citation>
    <scope>NUCLEOTIDE SEQUENCE [LARGE SCALE GENOMIC DNA]</scope>
    <source>
        <strain evidence="2 3">DSM 7051</strain>
    </source>
</reference>
<sequence length="71" mass="8612">MSQRRDWSDPEAWADMLSYEPTDFAIEYLLRNDEFVAECQALLERVKARRGELVGTSEFVERWGLRFRRRR</sequence>
<name>A0A7X0FD87_9HYPH</name>
<dbReference type="Proteomes" id="UP000536262">
    <property type="component" value="Unassembled WGS sequence"/>
</dbReference>
<dbReference type="InterPro" id="IPR045465">
    <property type="entry name" value="Trans_reg_dom"/>
</dbReference>
<comment type="caution">
    <text evidence="2">The sequence shown here is derived from an EMBL/GenBank/DDBJ whole genome shotgun (WGS) entry which is preliminary data.</text>
</comment>
<evidence type="ECO:0000259" key="1">
    <source>
        <dbReference type="Pfam" id="PF20109"/>
    </source>
</evidence>
<protein>
    <recommendedName>
        <fullName evidence="1">Transcriptional regulator-like domain-containing protein</fullName>
    </recommendedName>
</protein>
<organism evidence="2 3">
    <name type="scientific">Aminobacter aganoensis</name>
    <dbReference type="NCBI Taxonomy" id="83264"/>
    <lineage>
        <taxon>Bacteria</taxon>
        <taxon>Pseudomonadati</taxon>
        <taxon>Pseudomonadota</taxon>
        <taxon>Alphaproteobacteria</taxon>
        <taxon>Hyphomicrobiales</taxon>
        <taxon>Phyllobacteriaceae</taxon>
        <taxon>Aminobacter</taxon>
    </lineage>
</organism>
<gene>
    <name evidence="2" type="ORF">GGR00_005035</name>
</gene>
<feature type="domain" description="Transcriptional regulator-like" evidence="1">
    <location>
        <begin position="6"/>
        <end position="68"/>
    </location>
</feature>
<evidence type="ECO:0000313" key="3">
    <source>
        <dbReference type="Proteomes" id="UP000536262"/>
    </source>
</evidence>
<dbReference type="RefSeq" id="WP_184701871.1">
    <property type="nucleotide sequence ID" value="NZ_BAABEG010000001.1"/>
</dbReference>
<proteinExistence type="predicted"/>
<dbReference type="EMBL" id="JACHOU010000021">
    <property type="protein sequence ID" value="MBB6357214.1"/>
    <property type="molecule type" value="Genomic_DNA"/>
</dbReference>
<accession>A0A7X0FD87</accession>